<name>A0A1R1X6S1_9FUNG</name>
<comment type="caution">
    <text evidence="1">The sequence shown here is derived from an EMBL/GenBank/DDBJ whole genome shotgun (WGS) entry which is preliminary data.</text>
</comment>
<evidence type="ECO:0000313" key="1">
    <source>
        <dbReference type="EMBL" id="OMJ10328.1"/>
    </source>
</evidence>
<sequence>MRPNSSLKAAVINWHKHTPLIKFIGPRKNIWKAKAEAAAAAMSSIQTPKSTASPPTMKQGKHANVIIYEPNTIIHKYTPLTAAEIEAIESGGASLHI</sequence>
<keyword evidence="2" id="KW-1185">Reference proteome</keyword>
<dbReference type="EMBL" id="LSSN01005053">
    <property type="protein sequence ID" value="OMJ10328.1"/>
    <property type="molecule type" value="Genomic_DNA"/>
</dbReference>
<dbReference type="AlphaFoldDB" id="A0A1R1X6S1"/>
<dbReference type="OrthoDB" id="2116030at2759"/>
<dbReference type="Proteomes" id="UP000187283">
    <property type="component" value="Unassembled WGS sequence"/>
</dbReference>
<gene>
    <name evidence="1" type="ORF">AYI70_g10389</name>
</gene>
<accession>A0A1R1X6S1</accession>
<proteinExistence type="predicted"/>
<organism evidence="1 2">
    <name type="scientific">Smittium culicis</name>
    <dbReference type="NCBI Taxonomy" id="133412"/>
    <lineage>
        <taxon>Eukaryota</taxon>
        <taxon>Fungi</taxon>
        <taxon>Fungi incertae sedis</taxon>
        <taxon>Zoopagomycota</taxon>
        <taxon>Kickxellomycotina</taxon>
        <taxon>Harpellomycetes</taxon>
        <taxon>Harpellales</taxon>
        <taxon>Legeriomycetaceae</taxon>
        <taxon>Smittium</taxon>
    </lineage>
</organism>
<protein>
    <submittedName>
        <fullName evidence="1">Uncharacterized protein</fullName>
    </submittedName>
</protein>
<evidence type="ECO:0000313" key="2">
    <source>
        <dbReference type="Proteomes" id="UP000187283"/>
    </source>
</evidence>
<reference evidence="1 2" key="1">
    <citation type="submission" date="2017-01" db="EMBL/GenBank/DDBJ databases">
        <authorList>
            <person name="Mah S.A."/>
            <person name="Swanson W.J."/>
            <person name="Moy G.W."/>
            <person name="Vacquier V.D."/>
        </authorList>
    </citation>
    <scope>NUCLEOTIDE SEQUENCE [LARGE SCALE GENOMIC DNA]</scope>
    <source>
        <strain evidence="1 2">GSMNP</strain>
    </source>
</reference>